<dbReference type="AlphaFoldDB" id="A0A1Y4DMF6"/>
<dbReference type="Proteomes" id="UP000196368">
    <property type="component" value="Unassembled WGS sequence"/>
</dbReference>
<feature type="signal peptide" evidence="1">
    <location>
        <begin position="1"/>
        <end position="25"/>
    </location>
</feature>
<accession>A0A1Y4DMF6</accession>
<evidence type="ECO:0000256" key="1">
    <source>
        <dbReference type="SAM" id="SignalP"/>
    </source>
</evidence>
<sequence>MKRGKKLYIVLFCAALFFVSLPLSAQTNKKVVKSIVNNAGKTASEQIAKTAASAQAQKLAQIPQAGSSAAVQSAANSLQKDKPTLSVQVNPTVARFVNRNKKLLYGLQKSVGISSHKAVENLYRWGAKPLKKPQRPGLLKEQTFTVQDFAELKYTRGVVPVLPFGYHAKYMYRGLGLALNGKAVRNILENGLLIKDVSPRNNDRRMAYASAGGLGAMKAILRESVINLTDSPVMALHYAWRNKDKGMVVLVAVKEELNRGGVITVPNDIPADKIGEMVALLQVHGKPTWCRIELAPEGFRVTPYSSPKQTKEP</sequence>
<comment type="caution">
    <text evidence="2">The sequence shown here is derived from an EMBL/GenBank/DDBJ whole genome shotgun (WGS) entry which is preliminary data.</text>
</comment>
<evidence type="ECO:0000313" key="3">
    <source>
        <dbReference type="Proteomes" id="UP000196368"/>
    </source>
</evidence>
<organism evidence="2 3">
    <name type="scientific">Candidatus Avelusimicrobium gallicola</name>
    <dbReference type="NCBI Taxonomy" id="2562704"/>
    <lineage>
        <taxon>Bacteria</taxon>
        <taxon>Pseudomonadati</taxon>
        <taxon>Elusimicrobiota</taxon>
        <taxon>Elusimicrobia</taxon>
        <taxon>Elusimicrobiales</taxon>
        <taxon>Elusimicrobiaceae</taxon>
        <taxon>Candidatus Avelusimicrobium</taxon>
    </lineage>
</organism>
<name>A0A1Y4DMF6_9BACT</name>
<dbReference type="RefSeq" id="WP_087288645.1">
    <property type="nucleotide sequence ID" value="NZ_NFJD01000003.1"/>
</dbReference>
<keyword evidence="3" id="KW-1185">Reference proteome</keyword>
<keyword evidence="1" id="KW-0732">Signal</keyword>
<proteinExistence type="predicted"/>
<feature type="chain" id="PRO_5012757033" evidence="1">
    <location>
        <begin position="26"/>
        <end position="313"/>
    </location>
</feature>
<dbReference type="EMBL" id="NFJD01000003">
    <property type="protein sequence ID" value="OUO56581.1"/>
    <property type="molecule type" value="Genomic_DNA"/>
</dbReference>
<evidence type="ECO:0000313" key="2">
    <source>
        <dbReference type="EMBL" id="OUO56581.1"/>
    </source>
</evidence>
<reference evidence="3" key="1">
    <citation type="submission" date="2017-04" db="EMBL/GenBank/DDBJ databases">
        <title>Function of individual gut microbiota members based on whole genome sequencing of pure cultures obtained from chicken caecum.</title>
        <authorList>
            <person name="Medvecky M."/>
            <person name="Cejkova D."/>
            <person name="Polansky O."/>
            <person name="Karasova D."/>
            <person name="Kubasova T."/>
            <person name="Cizek A."/>
            <person name="Rychlik I."/>
        </authorList>
    </citation>
    <scope>NUCLEOTIDE SEQUENCE [LARGE SCALE GENOMIC DNA]</scope>
    <source>
        <strain evidence="3">An273</strain>
    </source>
</reference>
<protein>
    <submittedName>
        <fullName evidence="2">Uncharacterized protein</fullName>
    </submittedName>
</protein>
<gene>
    <name evidence="2" type="ORF">B5F75_05150</name>
</gene>